<dbReference type="SUPFAM" id="SSF52096">
    <property type="entry name" value="ClpP/crotonase"/>
    <property type="match status" value="1"/>
</dbReference>
<reference evidence="2 3" key="1">
    <citation type="submission" date="2019-04" db="EMBL/GenBank/DDBJ databases">
        <title>Pedobacter sp. AR-3-17 sp. nov., isolated from Arctic soil.</title>
        <authorList>
            <person name="Dahal R.H."/>
            <person name="Kim D.-U."/>
        </authorList>
    </citation>
    <scope>NUCLEOTIDE SEQUENCE [LARGE SCALE GENOMIC DNA]</scope>
    <source>
        <strain evidence="2 3">AR-3-17</strain>
    </source>
</reference>
<dbReference type="InterPro" id="IPR029045">
    <property type="entry name" value="ClpP/crotonase-like_dom_sf"/>
</dbReference>
<evidence type="ECO:0000313" key="3">
    <source>
        <dbReference type="Proteomes" id="UP000308181"/>
    </source>
</evidence>
<dbReference type="SMART" id="SM00245">
    <property type="entry name" value="TSPc"/>
    <property type="match status" value="1"/>
</dbReference>
<evidence type="ECO:0000259" key="1">
    <source>
        <dbReference type="SMART" id="SM00245"/>
    </source>
</evidence>
<dbReference type="PANTHER" id="PTHR32060:SF22">
    <property type="entry name" value="CARBOXYL-TERMINAL-PROCESSING PEPTIDASE 3, CHLOROPLASTIC"/>
    <property type="match status" value="1"/>
</dbReference>
<dbReference type="GO" id="GO:0006508">
    <property type="term" value="P:proteolysis"/>
    <property type="evidence" value="ECO:0007669"/>
    <property type="project" value="InterPro"/>
</dbReference>
<dbReference type="Pfam" id="PF03572">
    <property type="entry name" value="Peptidase_S41"/>
    <property type="match status" value="1"/>
</dbReference>
<dbReference type="PANTHER" id="PTHR32060">
    <property type="entry name" value="TAIL-SPECIFIC PROTEASE"/>
    <property type="match status" value="1"/>
</dbReference>
<dbReference type="GO" id="GO:0030288">
    <property type="term" value="C:outer membrane-bounded periplasmic space"/>
    <property type="evidence" value="ECO:0007669"/>
    <property type="project" value="TreeGrafter"/>
</dbReference>
<organism evidence="2 3">
    <name type="scientific">Pedobacter cryophilus</name>
    <dbReference type="NCBI Taxonomy" id="2571271"/>
    <lineage>
        <taxon>Bacteria</taxon>
        <taxon>Pseudomonadati</taxon>
        <taxon>Bacteroidota</taxon>
        <taxon>Sphingobacteriia</taxon>
        <taxon>Sphingobacteriales</taxon>
        <taxon>Sphingobacteriaceae</taxon>
        <taxon>Pedobacter</taxon>
    </lineage>
</organism>
<evidence type="ECO:0000313" key="2">
    <source>
        <dbReference type="EMBL" id="TKC00686.1"/>
    </source>
</evidence>
<dbReference type="OrthoDB" id="5480566at2"/>
<dbReference type="AlphaFoldDB" id="A0A4U1C481"/>
<dbReference type="EMBL" id="SWBP01000001">
    <property type="protein sequence ID" value="TKC00686.1"/>
    <property type="molecule type" value="Genomic_DNA"/>
</dbReference>
<protein>
    <recommendedName>
        <fullName evidence="1">Tail specific protease domain-containing protein</fullName>
    </recommendedName>
</protein>
<name>A0A4U1C481_9SPHI</name>
<feature type="domain" description="Tail specific protease" evidence="1">
    <location>
        <begin position="267"/>
        <end position="522"/>
    </location>
</feature>
<proteinExistence type="predicted"/>
<dbReference type="GO" id="GO:0007165">
    <property type="term" value="P:signal transduction"/>
    <property type="evidence" value="ECO:0007669"/>
    <property type="project" value="TreeGrafter"/>
</dbReference>
<comment type="caution">
    <text evidence="2">The sequence shown here is derived from an EMBL/GenBank/DDBJ whole genome shotgun (WGS) entry which is preliminary data.</text>
</comment>
<sequence length="548" mass="62382">MMAFPNEKNGAGYTFIRHKALSFWPVSISIPNAALPMKKIVYLLLIILNFASCISNKKYNEKLMSKHSPDQLQKDLSIIKTSLEEAHPGVYWYIKKEKLDFKFDSIKSLLKDSMNSVEFYRLTAPLVSEVKCGHTRLIHPGLKLNKEQKAAIKKKGEAPITQLKYKVEGNQLFVVSANKALTHIKPAMEILSIDSISTPTIINSLKKLYSSDGYNTTFYDEVLNKTFPNYYYLAYPKKDSSLFILKDSSGLCGEWIYNLKPKPAVKKQSEEEKIKQKELAKQQKRVDKKNRYKGFDEQKKPLLDFKIDSTLNSTAVLKVKSFSFSHSNFKRFFKETFTTIQNEKIEHLILDLRGNGGGNLMYCNLLFRYLYNQPHKFTGRASMATRYFSTGKYVDHTLINRFTGIFPFIFVKKDNQGFYDKLPTDKAKKPKKLTYNGNLEVLINGYSFSATSLLSSNLKKVNRGIFIGEETGGGFNQCTAGSIPLLSLPNTGLKLRLPLKVIQIAEPIDLKGRGVFPDIEVKTTLEDILKGKDVVMEKAIDKSSQNLY</sequence>
<gene>
    <name evidence="2" type="ORF">FA046_03130</name>
</gene>
<keyword evidence="3" id="KW-1185">Reference proteome</keyword>
<dbReference type="Proteomes" id="UP000308181">
    <property type="component" value="Unassembled WGS sequence"/>
</dbReference>
<dbReference type="Gene3D" id="3.90.226.10">
    <property type="entry name" value="2-enoyl-CoA Hydratase, Chain A, domain 1"/>
    <property type="match status" value="1"/>
</dbReference>
<dbReference type="GO" id="GO:0008236">
    <property type="term" value="F:serine-type peptidase activity"/>
    <property type="evidence" value="ECO:0007669"/>
    <property type="project" value="InterPro"/>
</dbReference>
<dbReference type="InterPro" id="IPR005151">
    <property type="entry name" value="Tail-specific_protease"/>
</dbReference>
<dbReference type="GO" id="GO:0004175">
    <property type="term" value="F:endopeptidase activity"/>
    <property type="evidence" value="ECO:0007669"/>
    <property type="project" value="TreeGrafter"/>
</dbReference>
<accession>A0A4U1C481</accession>